<keyword evidence="5" id="KW-0418">Kinase</keyword>
<dbReference type="InterPro" id="IPR036097">
    <property type="entry name" value="HisK_dim/P_sf"/>
</dbReference>
<dbReference type="EMBL" id="BMJC01000004">
    <property type="protein sequence ID" value="GGB09389.1"/>
    <property type="molecule type" value="Genomic_DNA"/>
</dbReference>
<dbReference type="InterPro" id="IPR036890">
    <property type="entry name" value="HATPase_C_sf"/>
</dbReference>
<keyword evidence="7" id="KW-1133">Transmembrane helix</keyword>
<evidence type="ECO:0000256" key="6">
    <source>
        <dbReference type="ARBA" id="ARBA00023012"/>
    </source>
</evidence>
<dbReference type="InterPro" id="IPR003661">
    <property type="entry name" value="HisK_dim/P_dom"/>
</dbReference>
<dbReference type="Pfam" id="PF00512">
    <property type="entry name" value="HisKA"/>
    <property type="match status" value="1"/>
</dbReference>
<evidence type="ECO:0000256" key="4">
    <source>
        <dbReference type="ARBA" id="ARBA00022679"/>
    </source>
</evidence>
<dbReference type="EC" id="2.7.13.3" evidence="2"/>
<dbReference type="InterPro" id="IPR005467">
    <property type="entry name" value="His_kinase_dom"/>
</dbReference>
<dbReference type="Proteomes" id="UP000607559">
    <property type="component" value="Unassembled WGS sequence"/>
</dbReference>
<evidence type="ECO:0000313" key="9">
    <source>
        <dbReference type="EMBL" id="GGB09389.1"/>
    </source>
</evidence>
<dbReference type="SUPFAM" id="SSF55874">
    <property type="entry name" value="ATPase domain of HSP90 chaperone/DNA topoisomerase II/histidine kinase"/>
    <property type="match status" value="1"/>
</dbReference>
<evidence type="ECO:0000256" key="2">
    <source>
        <dbReference type="ARBA" id="ARBA00012438"/>
    </source>
</evidence>
<organism evidence="9 10">
    <name type="scientific">Puia dinghuensis</name>
    <dbReference type="NCBI Taxonomy" id="1792502"/>
    <lineage>
        <taxon>Bacteria</taxon>
        <taxon>Pseudomonadati</taxon>
        <taxon>Bacteroidota</taxon>
        <taxon>Chitinophagia</taxon>
        <taxon>Chitinophagales</taxon>
        <taxon>Chitinophagaceae</taxon>
        <taxon>Puia</taxon>
    </lineage>
</organism>
<dbReference type="GO" id="GO:0004721">
    <property type="term" value="F:phosphoprotein phosphatase activity"/>
    <property type="evidence" value="ECO:0007669"/>
    <property type="project" value="TreeGrafter"/>
</dbReference>
<dbReference type="Gene3D" id="1.10.287.130">
    <property type="match status" value="1"/>
</dbReference>
<dbReference type="CDD" id="cd00075">
    <property type="entry name" value="HATPase"/>
    <property type="match status" value="1"/>
</dbReference>
<evidence type="ECO:0000313" key="10">
    <source>
        <dbReference type="Proteomes" id="UP000607559"/>
    </source>
</evidence>
<dbReference type="InterPro" id="IPR003594">
    <property type="entry name" value="HATPase_dom"/>
</dbReference>
<feature type="domain" description="Histidine kinase" evidence="8">
    <location>
        <begin position="110"/>
        <end position="321"/>
    </location>
</feature>
<evidence type="ECO:0000256" key="5">
    <source>
        <dbReference type="ARBA" id="ARBA00022777"/>
    </source>
</evidence>
<dbReference type="SMART" id="SM00388">
    <property type="entry name" value="HisKA"/>
    <property type="match status" value="1"/>
</dbReference>
<keyword evidence="7" id="KW-0472">Membrane</keyword>
<evidence type="ECO:0000256" key="7">
    <source>
        <dbReference type="SAM" id="Phobius"/>
    </source>
</evidence>
<dbReference type="PROSITE" id="PS50109">
    <property type="entry name" value="HIS_KIN"/>
    <property type="match status" value="1"/>
</dbReference>
<evidence type="ECO:0000256" key="1">
    <source>
        <dbReference type="ARBA" id="ARBA00000085"/>
    </source>
</evidence>
<dbReference type="PANTHER" id="PTHR45453">
    <property type="entry name" value="PHOSPHATE REGULON SENSOR PROTEIN PHOR"/>
    <property type="match status" value="1"/>
</dbReference>
<sequence length="321" mass="36817">MFKKKRLAVAIIVFWILLAYIVAELAWWFIALEIQNRQMTTYRIMLLRPEDPGYNTRLEAIHKDEMKKTAEFIGEGSIFLLLILVGAIFVYREVRRQIRLQLQQQNFMMAVTHELKTPIAVTKLNLETLLKHRLDEQKQQKMIQAALQETNRLDHLATNILVASQLEGEYVQSKESLDLSDLATHLMQDYLHRFPERHWEQHIEPGCTLLGDAVLLQMLVNNLVENALKYSPREGTITVSLGRKGRAISLCVADQGQGIPDEEKKKIFGKFYRAGQETTRRTKGTGLGLYLCRKIAEDHHATLKVTDNSPVGSIFTVTFTA</sequence>
<dbReference type="GO" id="GO:0000155">
    <property type="term" value="F:phosphorelay sensor kinase activity"/>
    <property type="evidence" value="ECO:0007669"/>
    <property type="project" value="InterPro"/>
</dbReference>
<accession>A0A8J2UF74</accession>
<keyword evidence="7" id="KW-0812">Transmembrane</keyword>
<dbReference type="Pfam" id="PF02518">
    <property type="entry name" value="HATPase_c"/>
    <property type="match status" value="1"/>
</dbReference>
<comment type="caution">
    <text evidence="9">The sequence shown here is derived from an EMBL/GenBank/DDBJ whole genome shotgun (WGS) entry which is preliminary data.</text>
</comment>
<name>A0A8J2UF74_9BACT</name>
<reference evidence="9" key="2">
    <citation type="submission" date="2020-09" db="EMBL/GenBank/DDBJ databases">
        <authorList>
            <person name="Sun Q."/>
            <person name="Zhou Y."/>
        </authorList>
    </citation>
    <scope>NUCLEOTIDE SEQUENCE</scope>
    <source>
        <strain evidence="9">CGMCC 1.15448</strain>
    </source>
</reference>
<feature type="transmembrane region" description="Helical" evidence="7">
    <location>
        <begin position="72"/>
        <end position="91"/>
    </location>
</feature>
<dbReference type="Gene3D" id="3.30.565.10">
    <property type="entry name" value="Histidine kinase-like ATPase, C-terminal domain"/>
    <property type="match status" value="1"/>
</dbReference>
<proteinExistence type="predicted"/>
<dbReference type="GO" id="GO:0005886">
    <property type="term" value="C:plasma membrane"/>
    <property type="evidence" value="ECO:0007669"/>
    <property type="project" value="TreeGrafter"/>
</dbReference>
<dbReference type="PANTHER" id="PTHR45453:SF1">
    <property type="entry name" value="PHOSPHATE REGULON SENSOR PROTEIN PHOR"/>
    <property type="match status" value="1"/>
</dbReference>
<dbReference type="InterPro" id="IPR050351">
    <property type="entry name" value="BphY/WalK/GraS-like"/>
</dbReference>
<gene>
    <name evidence="9" type="ORF">GCM10011511_36140</name>
</gene>
<keyword evidence="6" id="KW-0902">Two-component regulatory system</keyword>
<keyword evidence="3" id="KW-0597">Phosphoprotein</keyword>
<dbReference type="GO" id="GO:0016036">
    <property type="term" value="P:cellular response to phosphate starvation"/>
    <property type="evidence" value="ECO:0007669"/>
    <property type="project" value="TreeGrafter"/>
</dbReference>
<dbReference type="AlphaFoldDB" id="A0A8J2UF74"/>
<reference evidence="9" key="1">
    <citation type="journal article" date="2014" name="Int. J. Syst. Evol. Microbiol.">
        <title>Complete genome sequence of Corynebacterium casei LMG S-19264T (=DSM 44701T), isolated from a smear-ripened cheese.</title>
        <authorList>
            <consortium name="US DOE Joint Genome Institute (JGI-PGF)"/>
            <person name="Walter F."/>
            <person name="Albersmeier A."/>
            <person name="Kalinowski J."/>
            <person name="Ruckert C."/>
        </authorList>
    </citation>
    <scope>NUCLEOTIDE SEQUENCE</scope>
    <source>
        <strain evidence="9">CGMCC 1.15448</strain>
    </source>
</reference>
<keyword evidence="4" id="KW-0808">Transferase</keyword>
<comment type="catalytic activity">
    <reaction evidence="1">
        <text>ATP + protein L-histidine = ADP + protein N-phospho-L-histidine.</text>
        <dbReference type="EC" id="2.7.13.3"/>
    </reaction>
</comment>
<evidence type="ECO:0000259" key="8">
    <source>
        <dbReference type="PROSITE" id="PS50109"/>
    </source>
</evidence>
<dbReference type="RefSeq" id="WP_188934270.1">
    <property type="nucleotide sequence ID" value="NZ_BMJC01000004.1"/>
</dbReference>
<dbReference type="SMART" id="SM00387">
    <property type="entry name" value="HATPase_c"/>
    <property type="match status" value="1"/>
</dbReference>
<evidence type="ECO:0000256" key="3">
    <source>
        <dbReference type="ARBA" id="ARBA00022553"/>
    </source>
</evidence>
<dbReference type="PRINTS" id="PR00344">
    <property type="entry name" value="BCTRLSENSOR"/>
</dbReference>
<protein>
    <recommendedName>
        <fullName evidence="2">histidine kinase</fullName>
        <ecNumber evidence="2">2.7.13.3</ecNumber>
    </recommendedName>
</protein>
<dbReference type="CDD" id="cd00082">
    <property type="entry name" value="HisKA"/>
    <property type="match status" value="1"/>
</dbReference>
<dbReference type="SUPFAM" id="SSF47384">
    <property type="entry name" value="Homodimeric domain of signal transducing histidine kinase"/>
    <property type="match status" value="1"/>
</dbReference>
<keyword evidence="10" id="KW-1185">Reference proteome</keyword>
<feature type="transmembrane region" description="Helical" evidence="7">
    <location>
        <begin position="7"/>
        <end position="30"/>
    </location>
</feature>
<dbReference type="InterPro" id="IPR004358">
    <property type="entry name" value="Sig_transdc_His_kin-like_C"/>
</dbReference>